<feature type="transmembrane region" description="Helical" evidence="8">
    <location>
        <begin position="50"/>
        <end position="69"/>
    </location>
</feature>
<proteinExistence type="inferred from homology"/>
<dbReference type="SUPFAM" id="SSF51306">
    <property type="entry name" value="LexA/Signal peptidase"/>
    <property type="match status" value="1"/>
</dbReference>
<evidence type="ECO:0000256" key="1">
    <source>
        <dbReference type="ARBA" id="ARBA00000677"/>
    </source>
</evidence>
<dbReference type="NCBIfam" id="TIGR02227">
    <property type="entry name" value="sigpep_I_bact"/>
    <property type="match status" value="1"/>
</dbReference>
<evidence type="ECO:0000256" key="8">
    <source>
        <dbReference type="RuleBase" id="RU003993"/>
    </source>
</evidence>
<dbReference type="InterPro" id="IPR019533">
    <property type="entry name" value="Peptidase_S26"/>
</dbReference>
<comment type="caution">
    <text evidence="11">The sequence shown here is derived from an EMBL/GenBank/DDBJ whole genome shotgun (WGS) entry which is preliminary data.</text>
</comment>
<keyword evidence="6 8" id="KW-0378">Hydrolase</keyword>
<evidence type="ECO:0000256" key="7">
    <source>
        <dbReference type="PIRSR" id="PIRSR600223-1"/>
    </source>
</evidence>
<protein>
    <recommendedName>
        <fullName evidence="4 8">Signal peptidase I</fullName>
        <ecNumber evidence="4 8">3.4.21.89</ecNumber>
    </recommendedName>
</protein>
<dbReference type="PROSITE" id="PS00501">
    <property type="entry name" value="SPASE_I_1"/>
    <property type="match status" value="1"/>
</dbReference>
<dbReference type="InterPro" id="IPR019758">
    <property type="entry name" value="Pept_S26A_signal_pept_1_CS"/>
</dbReference>
<evidence type="ECO:0000256" key="4">
    <source>
        <dbReference type="ARBA" id="ARBA00013208"/>
    </source>
</evidence>
<evidence type="ECO:0000256" key="2">
    <source>
        <dbReference type="ARBA" id="ARBA00004401"/>
    </source>
</evidence>
<dbReference type="PANTHER" id="PTHR43390">
    <property type="entry name" value="SIGNAL PEPTIDASE I"/>
    <property type="match status" value="1"/>
</dbReference>
<comment type="subcellular location">
    <subcellularLocation>
        <location evidence="2">Cell membrane</location>
        <topology evidence="2">Single-pass type II membrane protein</topology>
    </subcellularLocation>
    <subcellularLocation>
        <location evidence="9">Membrane</location>
        <topology evidence="9">Single-pass type II membrane protein</topology>
    </subcellularLocation>
</comment>
<feature type="active site" evidence="7">
    <location>
        <position position="118"/>
    </location>
</feature>
<accession>A0A9D2M5U8</accession>
<sequence>MGEDGWRSPSFVYSRFRAATGCTGGWQVETVARRDQFNRRYKRNKDALEWLEAVALAVVAVALVYTFGVRMIRVDGESMLPTLQDGERVLISSLPYEPAYGDIIIIDQYTEYGEPLVKRVIGIGGDTIDIDFQAGVVYRNGEPLDEPYTAEPTYLQESVTFPVTVPQGCLFVMGDNRNHSTDSRDTRVGFIDVGDVLGRVLL</sequence>
<comment type="similarity">
    <text evidence="3 9">Belongs to the peptidase S26 family.</text>
</comment>
<keyword evidence="5 8" id="KW-0645">Protease</keyword>
<feature type="active site" evidence="7">
    <location>
        <position position="78"/>
    </location>
</feature>
<dbReference type="GO" id="GO:0006465">
    <property type="term" value="P:signal peptide processing"/>
    <property type="evidence" value="ECO:0007669"/>
    <property type="project" value="InterPro"/>
</dbReference>
<evidence type="ECO:0000313" key="11">
    <source>
        <dbReference type="EMBL" id="HJB41379.1"/>
    </source>
</evidence>
<dbReference type="Proteomes" id="UP000886803">
    <property type="component" value="Unassembled WGS sequence"/>
</dbReference>
<reference evidence="11" key="1">
    <citation type="journal article" date="2021" name="PeerJ">
        <title>Extensive microbial diversity within the chicken gut microbiome revealed by metagenomics and culture.</title>
        <authorList>
            <person name="Gilroy R."/>
            <person name="Ravi A."/>
            <person name="Getino M."/>
            <person name="Pursley I."/>
            <person name="Horton D.L."/>
            <person name="Alikhan N.F."/>
            <person name="Baker D."/>
            <person name="Gharbi K."/>
            <person name="Hall N."/>
            <person name="Watson M."/>
            <person name="Adriaenssens E.M."/>
            <person name="Foster-Nyarko E."/>
            <person name="Jarju S."/>
            <person name="Secka A."/>
            <person name="Antonio M."/>
            <person name="Oren A."/>
            <person name="Chaudhuri R.R."/>
            <person name="La Ragione R."/>
            <person name="Hildebrand F."/>
            <person name="Pallen M.J."/>
        </authorList>
    </citation>
    <scope>NUCLEOTIDE SEQUENCE</scope>
    <source>
        <strain evidence="11">ChiBcec8-13705</strain>
    </source>
</reference>
<dbReference type="AlphaFoldDB" id="A0A9D2M5U8"/>
<dbReference type="InterPro" id="IPR000223">
    <property type="entry name" value="Pept_S26A_signal_pept_1"/>
</dbReference>
<dbReference type="EC" id="3.4.21.89" evidence="4 8"/>
<dbReference type="InterPro" id="IPR036286">
    <property type="entry name" value="LexA/Signal_pep-like_sf"/>
</dbReference>
<evidence type="ECO:0000256" key="3">
    <source>
        <dbReference type="ARBA" id="ARBA00009370"/>
    </source>
</evidence>
<name>A0A9D2M5U8_9FIRM</name>
<evidence type="ECO:0000256" key="5">
    <source>
        <dbReference type="ARBA" id="ARBA00022670"/>
    </source>
</evidence>
<dbReference type="Gene3D" id="2.10.109.10">
    <property type="entry name" value="Umud Fragment, subunit A"/>
    <property type="match status" value="1"/>
</dbReference>
<feature type="domain" description="Peptidase S26" evidence="10">
    <location>
        <begin position="48"/>
        <end position="200"/>
    </location>
</feature>
<dbReference type="GO" id="GO:0009003">
    <property type="term" value="F:signal peptidase activity"/>
    <property type="evidence" value="ECO:0007669"/>
    <property type="project" value="UniProtKB-EC"/>
</dbReference>
<evidence type="ECO:0000259" key="10">
    <source>
        <dbReference type="Pfam" id="PF10502"/>
    </source>
</evidence>
<dbReference type="GO" id="GO:0005886">
    <property type="term" value="C:plasma membrane"/>
    <property type="evidence" value="ECO:0007669"/>
    <property type="project" value="UniProtKB-SubCell"/>
</dbReference>
<evidence type="ECO:0000256" key="9">
    <source>
        <dbReference type="RuleBase" id="RU362042"/>
    </source>
</evidence>
<keyword evidence="8" id="KW-0812">Transmembrane</keyword>
<evidence type="ECO:0000313" key="12">
    <source>
        <dbReference type="Proteomes" id="UP000886803"/>
    </source>
</evidence>
<dbReference type="InterPro" id="IPR019756">
    <property type="entry name" value="Pept_S26A_signal_pept_1_Ser-AS"/>
</dbReference>
<reference evidence="11" key="2">
    <citation type="submission" date="2021-04" db="EMBL/GenBank/DDBJ databases">
        <authorList>
            <person name="Gilroy R."/>
        </authorList>
    </citation>
    <scope>NUCLEOTIDE SEQUENCE</scope>
    <source>
        <strain evidence="11">ChiBcec8-13705</strain>
    </source>
</reference>
<dbReference type="PROSITE" id="PS00761">
    <property type="entry name" value="SPASE_I_3"/>
    <property type="match status" value="1"/>
</dbReference>
<dbReference type="PROSITE" id="PS00760">
    <property type="entry name" value="SPASE_I_2"/>
    <property type="match status" value="1"/>
</dbReference>
<comment type="catalytic activity">
    <reaction evidence="1 8">
        <text>Cleavage of hydrophobic, N-terminal signal or leader sequences from secreted and periplasmic proteins.</text>
        <dbReference type="EC" id="3.4.21.89"/>
    </reaction>
</comment>
<dbReference type="Pfam" id="PF10502">
    <property type="entry name" value="Peptidase_S26"/>
    <property type="match status" value="1"/>
</dbReference>
<dbReference type="PRINTS" id="PR00727">
    <property type="entry name" value="LEADERPTASE"/>
</dbReference>
<dbReference type="PANTHER" id="PTHR43390:SF1">
    <property type="entry name" value="CHLOROPLAST PROCESSING PEPTIDASE"/>
    <property type="match status" value="1"/>
</dbReference>
<dbReference type="CDD" id="cd06530">
    <property type="entry name" value="S26_SPase_I"/>
    <property type="match status" value="1"/>
</dbReference>
<dbReference type="GO" id="GO:0004252">
    <property type="term" value="F:serine-type endopeptidase activity"/>
    <property type="evidence" value="ECO:0007669"/>
    <property type="project" value="InterPro"/>
</dbReference>
<keyword evidence="8" id="KW-0472">Membrane</keyword>
<gene>
    <name evidence="11" type="primary">lepB</name>
    <name evidence="11" type="ORF">H9945_02665</name>
</gene>
<dbReference type="InterPro" id="IPR019757">
    <property type="entry name" value="Pept_S26A_signal_pept_1_Lys-AS"/>
</dbReference>
<evidence type="ECO:0000256" key="6">
    <source>
        <dbReference type="ARBA" id="ARBA00022801"/>
    </source>
</evidence>
<dbReference type="EMBL" id="DWYG01000028">
    <property type="protein sequence ID" value="HJB41379.1"/>
    <property type="molecule type" value="Genomic_DNA"/>
</dbReference>
<organism evidence="11 12">
    <name type="scientific">Candidatus Gemmiger avicola</name>
    <dbReference type="NCBI Taxonomy" id="2838605"/>
    <lineage>
        <taxon>Bacteria</taxon>
        <taxon>Bacillati</taxon>
        <taxon>Bacillota</taxon>
        <taxon>Clostridia</taxon>
        <taxon>Eubacteriales</taxon>
        <taxon>Gemmiger</taxon>
    </lineage>
</organism>
<keyword evidence="8" id="KW-1133">Transmembrane helix</keyword>